<reference evidence="2 3" key="1">
    <citation type="submission" date="2018-05" db="EMBL/GenBank/DDBJ databases">
        <title>Genomic Encyclopedia of Type Strains, Phase IV (KMG-V): Genome sequencing to study the core and pangenomes of soil and plant-associated prokaryotes.</title>
        <authorList>
            <person name="Whitman W."/>
        </authorList>
    </citation>
    <scope>NUCLEOTIDE SEQUENCE [LARGE SCALE GENOMIC DNA]</scope>
    <source>
        <strain evidence="2 3">SCZa-39</strain>
    </source>
</reference>
<evidence type="ECO:0008006" key="4">
    <source>
        <dbReference type="Google" id="ProtNLM"/>
    </source>
</evidence>
<dbReference type="EMBL" id="QEOB01000016">
    <property type="protein sequence ID" value="PVX76421.1"/>
    <property type="molecule type" value="Genomic_DNA"/>
</dbReference>
<evidence type="ECO:0000313" key="2">
    <source>
        <dbReference type="EMBL" id="PVX76421.1"/>
    </source>
</evidence>
<name>A0ABX5KH11_9BURK</name>
<dbReference type="Proteomes" id="UP000245712">
    <property type="component" value="Unassembled WGS sequence"/>
</dbReference>
<protein>
    <recommendedName>
        <fullName evidence="4">RanBP2-type domain-containing protein</fullName>
    </recommendedName>
</protein>
<evidence type="ECO:0000313" key="3">
    <source>
        <dbReference type="Proteomes" id="UP000245712"/>
    </source>
</evidence>
<comment type="caution">
    <text evidence="2">The sequence shown here is derived from an EMBL/GenBank/DDBJ whole genome shotgun (WGS) entry which is preliminary data.</text>
</comment>
<keyword evidence="3" id="KW-1185">Reference proteome</keyword>
<feature type="region of interest" description="Disordered" evidence="1">
    <location>
        <begin position="351"/>
        <end position="372"/>
    </location>
</feature>
<accession>A0ABX5KH11</accession>
<gene>
    <name evidence="2" type="ORF">C7402_116206</name>
</gene>
<sequence>MFNEPGRGSAGPWGCPYCGTSFNAPLIICPQCGAKQQADRHRVAPVSEYAAYEPPNAQGNGDGFAQEKHAQWRPGAFSFGGAEAFSGAADAFGGTQRYSDYPSQDESRVGQRSWTPFYAIGTVVSVSFLVAAYLISHRVEREPTPGVQVVEGAVLGPKVDAAKPPPPTTHHAPVLAAQAPAHVPVTPPATMVAHVPSPPAQVPQPPRHAMPVPTVTAQTTHAPAAQQIAADRKSAAEQRALAAKASANARAADVSRNLASARTSLDKNNLGPARRSLTAALAAQPGNGAALQMQSELASREQERDSLLGYARLCARQEQWLCAWHNAGHALTVDASSSDARELLSRSIAAQGAAGPARRVYGGPPGPPIDDQ</sequence>
<organism evidence="2 3">
    <name type="scientific">Paraburkholderia unamae</name>
    <dbReference type="NCBI Taxonomy" id="219649"/>
    <lineage>
        <taxon>Bacteria</taxon>
        <taxon>Pseudomonadati</taxon>
        <taxon>Pseudomonadota</taxon>
        <taxon>Betaproteobacteria</taxon>
        <taxon>Burkholderiales</taxon>
        <taxon>Burkholderiaceae</taxon>
        <taxon>Paraburkholderia</taxon>
    </lineage>
</organism>
<proteinExistence type="predicted"/>
<evidence type="ECO:0000256" key="1">
    <source>
        <dbReference type="SAM" id="MobiDB-lite"/>
    </source>
</evidence>